<accession>A0ABR2YLZ1</accession>
<dbReference type="SUPFAM" id="SSF47661">
    <property type="entry name" value="t-snare proteins"/>
    <property type="match status" value="1"/>
</dbReference>
<keyword evidence="2" id="KW-0653">Protein transport</keyword>
<dbReference type="InterPro" id="IPR045242">
    <property type="entry name" value="Syntaxin"/>
</dbReference>
<dbReference type="SMART" id="SM00397">
    <property type="entry name" value="t_SNARE"/>
    <property type="match status" value="1"/>
</dbReference>
<keyword evidence="3" id="KW-0812">Transmembrane</keyword>
<sequence>MSFQDIAQSGSTRELRQYGVAPESQADKVNKDLIARVFRLQTEVSRLRSDVNKLGGPRDTVDLRHKVGSATVRLQEDAKSIKEALTVAHSEHKSRQTTKILSDFEATLKDFQATMKAAKAKEAASLPRRPEPARGALPQDLEQGLAPQDAEQTALLQEQKRLELGEMDTQIQYNEALIDERDQGIAEISQQIGEVNEIFQDLAVLVNDQGLMLDDIESNIERTADRTRAAGSELVRAERYQRSSRNKMCLILLIVAFVLAVIVLVINL</sequence>
<reference evidence="5 6" key="1">
    <citation type="journal article" date="2024" name="Nat. Commun.">
        <title>Phylogenomics reveals the evolutionary origins of lichenization in chlorophyte algae.</title>
        <authorList>
            <person name="Puginier C."/>
            <person name="Libourel C."/>
            <person name="Otte J."/>
            <person name="Skaloud P."/>
            <person name="Haon M."/>
            <person name="Grisel S."/>
            <person name="Petersen M."/>
            <person name="Berrin J.G."/>
            <person name="Delaux P.M."/>
            <person name="Dal Grande F."/>
            <person name="Keller J."/>
        </authorList>
    </citation>
    <scope>NUCLEOTIDE SEQUENCE [LARGE SCALE GENOMIC DNA]</scope>
    <source>
        <strain evidence="5 6">SAG 216-7</strain>
    </source>
</reference>
<dbReference type="PANTHER" id="PTHR19957">
    <property type="entry name" value="SYNTAXIN"/>
    <property type="match status" value="1"/>
</dbReference>
<dbReference type="InterPro" id="IPR006011">
    <property type="entry name" value="Syntaxin_N"/>
</dbReference>
<dbReference type="Gene3D" id="1.20.5.110">
    <property type="match status" value="1"/>
</dbReference>
<dbReference type="PROSITE" id="PS00914">
    <property type="entry name" value="SYNTAXIN"/>
    <property type="match status" value="1"/>
</dbReference>
<evidence type="ECO:0000313" key="6">
    <source>
        <dbReference type="Proteomes" id="UP001491310"/>
    </source>
</evidence>
<protein>
    <recommendedName>
        <fullName evidence="4">t-SNARE coiled-coil homology domain-containing protein</fullName>
    </recommendedName>
</protein>
<feature type="transmembrane region" description="Helical" evidence="3">
    <location>
        <begin position="248"/>
        <end position="266"/>
    </location>
</feature>
<evidence type="ECO:0000259" key="4">
    <source>
        <dbReference type="PROSITE" id="PS50192"/>
    </source>
</evidence>
<dbReference type="Gene3D" id="1.20.58.70">
    <property type="match status" value="1"/>
</dbReference>
<comment type="caution">
    <text evidence="5">The sequence shown here is derived from an EMBL/GenBank/DDBJ whole genome shotgun (WGS) entry which is preliminary data.</text>
</comment>
<feature type="domain" description="T-SNARE coiled-coil homology" evidence="4">
    <location>
        <begin position="175"/>
        <end position="237"/>
    </location>
</feature>
<keyword evidence="3" id="KW-0472">Membrane</keyword>
<keyword evidence="2" id="KW-0813">Transport</keyword>
<comment type="similarity">
    <text evidence="1">Belongs to the syntaxin family.</text>
</comment>
<name>A0ABR2YLZ1_9CHLO</name>
<dbReference type="PROSITE" id="PS50192">
    <property type="entry name" value="T_SNARE"/>
    <property type="match status" value="1"/>
</dbReference>
<dbReference type="InterPro" id="IPR000727">
    <property type="entry name" value="T_SNARE_dom"/>
</dbReference>
<keyword evidence="6" id="KW-1185">Reference proteome</keyword>
<dbReference type="PANTHER" id="PTHR19957:SF38">
    <property type="entry name" value="LD27581P"/>
    <property type="match status" value="1"/>
</dbReference>
<dbReference type="Proteomes" id="UP001491310">
    <property type="component" value="Unassembled WGS sequence"/>
</dbReference>
<dbReference type="InterPro" id="IPR006012">
    <property type="entry name" value="Syntaxin/epimorphin_CS"/>
</dbReference>
<organism evidence="5 6">
    <name type="scientific">Coccomyxa subellipsoidea</name>
    <dbReference type="NCBI Taxonomy" id="248742"/>
    <lineage>
        <taxon>Eukaryota</taxon>
        <taxon>Viridiplantae</taxon>
        <taxon>Chlorophyta</taxon>
        <taxon>core chlorophytes</taxon>
        <taxon>Trebouxiophyceae</taxon>
        <taxon>Trebouxiophyceae incertae sedis</taxon>
        <taxon>Coccomyxaceae</taxon>
        <taxon>Coccomyxa</taxon>
    </lineage>
</organism>
<dbReference type="CDD" id="cd15840">
    <property type="entry name" value="SNARE_Qa"/>
    <property type="match status" value="1"/>
</dbReference>
<evidence type="ECO:0000313" key="5">
    <source>
        <dbReference type="EMBL" id="KAK9908009.1"/>
    </source>
</evidence>
<dbReference type="Pfam" id="PF05739">
    <property type="entry name" value="SNARE"/>
    <property type="match status" value="1"/>
</dbReference>
<proteinExistence type="inferred from homology"/>
<evidence type="ECO:0000256" key="2">
    <source>
        <dbReference type="ARBA" id="ARBA00022927"/>
    </source>
</evidence>
<keyword evidence="3" id="KW-1133">Transmembrane helix</keyword>
<dbReference type="EMBL" id="JALJOT010000008">
    <property type="protein sequence ID" value="KAK9908009.1"/>
    <property type="molecule type" value="Genomic_DNA"/>
</dbReference>
<evidence type="ECO:0000256" key="3">
    <source>
        <dbReference type="SAM" id="Phobius"/>
    </source>
</evidence>
<dbReference type="InterPro" id="IPR010989">
    <property type="entry name" value="SNARE"/>
</dbReference>
<evidence type="ECO:0000256" key="1">
    <source>
        <dbReference type="ARBA" id="ARBA00009063"/>
    </source>
</evidence>
<dbReference type="Pfam" id="PF14523">
    <property type="entry name" value="Syntaxin_2"/>
    <property type="match status" value="1"/>
</dbReference>
<gene>
    <name evidence="5" type="ORF">WJX75_001433</name>
</gene>